<evidence type="ECO:0000256" key="3">
    <source>
        <dbReference type="ARBA" id="ARBA00022475"/>
    </source>
</evidence>
<gene>
    <name evidence="10" type="ORF">DES45_102211</name>
</gene>
<evidence type="ECO:0000313" key="11">
    <source>
        <dbReference type="Proteomes" id="UP000254925"/>
    </source>
</evidence>
<evidence type="ECO:0000256" key="2">
    <source>
        <dbReference type="ARBA" id="ARBA00022448"/>
    </source>
</evidence>
<name>A0A370HQJ2_9HYPH</name>
<dbReference type="SUPFAM" id="SSF161098">
    <property type="entry name" value="MetI-like"/>
    <property type="match status" value="1"/>
</dbReference>
<feature type="domain" description="ABC transmembrane type-1" evidence="9">
    <location>
        <begin position="105"/>
        <end position="293"/>
    </location>
</feature>
<keyword evidence="3" id="KW-1003">Cell membrane</keyword>
<keyword evidence="4" id="KW-0997">Cell inner membrane</keyword>
<dbReference type="Gene3D" id="1.10.3720.10">
    <property type="entry name" value="MetI-like"/>
    <property type="match status" value="1"/>
</dbReference>
<feature type="transmembrane region" description="Helical" evidence="8">
    <location>
        <begin position="272"/>
        <end position="293"/>
    </location>
</feature>
<feature type="transmembrane region" description="Helical" evidence="8">
    <location>
        <begin position="105"/>
        <end position="131"/>
    </location>
</feature>
<feature type="transmembrane region" description="Helical" evidence="8">
    <location>
        <begin position="218"/>
        <end position="239"/>
    </location>
</feature>
<feature type="transmembrane region" description="Helical" evidence="8">
    <location>
        <begin position="143"/>
        <end position="165"/>
    </location>
</feature>
<evidence type="ECO:0000256" key="7">
    <source>
        <dbReference type="ARBA" id="ARBA00023136"/>
    </source>
</evidence>
<evidence type="ECO:0000256" key="6">
    <source>
        <dbReference type="ARBA" id="ARBA00022989"/>
    </source>
</evidence>
<evidence type="ECO:0000256" key="4">
    <source>
        <dbReference type="ARBA" id="ARBA00022519"/>
    </source>
</evidence>
<keyword evidence="6 8" id="KW-1133">Transmembrane helix</keyword>
<feature type="transmembrane region" description="Helical" evidence="8">
    <location>
        <begin position="50"/>
        <end position="73"/>
    </location>
</feature>
<keyword evidence="5 8" id="KW-0812">Transmembrane</keyword>
<accession>A0A370HQJ2</accession>
<dbReference type="InterPro" id="IPR035906">
    <property type="entry name" value="MetI-like_sf"/>
</dbReference>
<comment type="similarity">
    <text evidence="8">Belongs to the binding-protein-dependent transport system permease family.</text>
</comment>
<comment type="subcellular location">
    <subcellularLocation>
        <location evidence="1">Cell inner membrane</location>
        <topology evidence="1">Multi-pass membrane protein</topology>
    </subcellularLocation>
    <subcellularLocation>
        <location evidence="8">Cell membrane</location>
        <topology evidence="8">Multi-pass membrane protein</topology>
    </subcellularLocation>
</comment>
<dbReference type="Proteomes" id="UP000254925">
    <property type="component" value="Unassembled WGS sequence"/>
</dbReference>
<dbReference type="EMBL" id="QQBB01000002">
    <property type="protein sequence ID" value="RDI60823.1"/>
    <property type="molecule type" value="Genomic_DNA"/>
</dbReference>
<comment type="caution">
    <text evidence="10">The sequence shown here is derived from an EMBL/GenBank/DDBJ whole genome shotgun (WGS) entry which is preliminary data.</text>
</comment>
<dbReference type="InterPro" id="IPR000515">
    <property type="entry name" value="MetI-like"/>
</dbReference>
<reference evidence="10 11" key="1">
    <citation type="submission" date="2018-07" db="EMBL/GenBank/DDBJ databases">
        <title>Genomic Encyclopedia of Type Strains, Phase IV (KMG-IV): sequencing the most valuable type-strain genomes for metagenomic binning, comparative biology and taxonomic classification.</title>
        <authorList>
            <person name="Goeker M."/>
        </authorList>
    </citation>
    <scope>NUCLEOTIDE SEQUENCE [LARGE SCALE GENOMIC DNA]</scope>
    <source>
        <strain evidence="10 11">DSM 14364</strain>
    </source>
</reference>
<evidence type="ECO:0000256" key="5">
    <source>
        <dbReference type="ARBA" id="ARBA00022692"/>
    </source>
</evidence>
<dbReference type="PANTHER" id="PTHR43357:SF4">
    <property type="entry name" value="INNER MEMBRANE ABC TRANSPORTER PERMEASE PROTEIN YDCV"/>
    <property type="match status" value="1"/>
</dbReference>
<proteinExistence type="inferred from homology"/>
<sequence length="307" mass="33080">MSIKMPMTSSSASVMESPSPAVRNTRFERDPAPSAVSARAWSLGSTLTKILGLSVFAFLLFGPLANLVLWSFAERWYAPFKLPVSYGTRYWEVVFRPTGDAMSSLMTSVGIASLTVLVALAVSVPAGYALARLRLPWRTALMILFLLPQAFPSVAIYINVARVFYSLGLTGTITGVVLVHAAHGLVYSVWISAAAFAAVDKDLELAARNIGASPLRTFFTITLPLAAPGIMASAIFVFLESLDEFTGTFFVGVPQVTTLPLLLYNASMGGNYQIASITALILLVPSILFMLVIERFLRADVLSKVGQ</sequence>
<feature type="transmembrane region" description="Helical" evidence="8">
    <location>
        <begin position="177"/>
        <end position="198"/>
    </location>
</feature>
<evidence type="ECO:0000256" key="1">
    <source>
        <dbReference type="ARBA" id="ARBA00004429"/>
    </source>
</evidence>
<evidence type="ECO:0000259" key="9">
    <source>
        <dbReference type="PROSITE" id="PS50928"/>
    </source>
</evidence>
<organism evidence="10 11">
    <name type="scientific">Microvirga subterranea</name>
    <dbReference type="NCBI Taxonomy" id="186651"/>
    <lineage>
        <taxon>Bacteria</taxon>
        <taxon>Pseudomonadati</taxon>
        <taxon>Pseudomonadota</taxon>
        <taxon>Alphaproteobacteria</taxon>
        <taxon>Hyphomicrobiales</taxon>
        <taxon>Methylobacteriaceae</taxon>
        <taxon>Microvirga</taxon>
    </lineage>
</organism>
<keyword evidence="11" id="KW-1185">Reference proteome</keyword>
<keyword evidence="7 8" id="KW-0472">Membrane</keyword>
<dbReference type="GO" id="GO:0005886">
    <property type="term" value="C:plasma membrane"/>
    <property type="evidence" value="ECO:0007669"/>
    <property type="project" value="UniProtKB-SubCell"/>
</dbReference>
<dbReference type="CDD" id="cd06261">
    <property type="entry name" value="TM_PBP2"/>
    <property type="match status" value="1"/>
</dbReference>
<dbReference type="PANTHER" id="PTHR43357">
    <property type="entry name" value="INNER MEMBRANE ABC TRANSPORTER PERMEASE PROTEIN YDCV"/>
    <property type="match status" value="1"/>
</dbReference>
<dbReference type="Pfam" id="PF00528">
    <property type="entry name" value="BPD_transp_1"/>
    <property type="match status" value="1"/>
</dbReference>
<dbReference type="RefSeq" id="WP_245429763.1">
    <property type="nucleotide sequence ID" value="NZ_QQBB01000002.1"/>
</dbReference>
<dbReference type="AlphaFoldDB" id="A0A370HQJ2"/>
<dbReference type="GO" id="GO:0055085">
    <property type="term" value="P:transmembrane transport"/>
    <property type="evidence" value="ECO:0007669"/>
    <property type="project" value="InterPro"/>
</dbReference>
<keyword evidence="2 8" id="KW-0813">Transport</keyword>
<evidence type="ECO:0000256" key="8">
    <source>
        <dbReference type="RuleBase" id="RU363032"/>
    </source>
</evidence>
<dbReference type="PROSITE" id="PS50928">
    <property type="entry name" value="ABC_TM1"/>
    <property type="match status" value="1"/>
</dbReference>
<protein>
    <submittedName>
        <fullName evidence="10">ABC-type spermidine/putrescine transport system permease subunit II</fullName>
    </submittedName>
</protein>
<evidence type="ECO:0000313" key="10">
    <source>
        <dbReference type="EMBL" id="RDI60823.1"/>
    </source>
</evidence>